<evidence type="ECO:0008006" key="3">
    <source>
        <dbReference type="Google" id="ProtNLM"/>
    </source>
</evidence>
<dbReference type="PANTHER" id="PTHR31006">
    <property type="entry name" value="F-BOX DOMAIN-CONTAINING PROTEIN-RELATED-RELATED"/>
    <property type="match status" value="1"/>
</dbReference>
<dbReference type="AlphaFoldDB" id="A0A2G5UXV7"/>
<dbReference type="InterPro" id="IPR042317">
    <property type="entry name" value="She-1-like"/>
</dbReference>
<dbReference type="EMBL" id="PDUG01000002">
    <property type="protein sequence ID" value="PIC44340.1"/>
    <property type="molecule type" value="Genomic_DNA"/>
</dbReference>
<evidence type="ECO:0000313" key="1">
    <source>
        <dbReference type="EMBL" id="PIC44340.1"/>
    </source>
</evidence>
<dbReference type="PANTHER" id="PTHR31006:SF8">
    <property type="entry name" value="F-BOX DOMAIN-CONTAINING PROTEIN-RELATED"/>
    <property type="match status" value="1"/>
</dbReference>
<proteinExistence type="predicted"/>
<evidence type="ECO:0000313" key="2">
    <source>
        <dbReference type="Proteomes" id="UP000230233"/>
    </source>
</evidence>
<dbReference type="OrthoDB" id="5798785at2759"/>
<protein>
    <recommendedName>
        <fullName evidence="3">F-box domain-containing protein</fullName>
    </recommendedName>
</protein>
<gene>
    <name evidence="1" type="primary">Cnig_chr_II.g4736</name>
    <name evidence="1" type="ORF">B9Z55_004736</name>
</gene>
<dbReference type="STRING" id="1611254.A0A2G5UXV7"/>
<organism evidence="1 2">
    <name type="scientific">Caenorhabditis nigoni</name>
    <dbReference type="NCBI Taxonomy" id="1611254"/>
    <lineage>
        <taxon>Eukaryota</taxon>
        <taxon>Metazoa</taxon>
        <taxon>Ecdysozoa</taxon>
        <taxon>Nematoda</taxon>
        <taxon>Chromadorea</taxon>
        <taxon>Rhabditida</taxon>
        <taxon>Rhabditina</taxon>
        <taxon>Rhabditomorpha</taxon>
        <taxon>Rhabditoidea</taxon>
        <taxon>Rhabditidae</taxon>
        <taxon>Peloderinae</taxon>
        <taxon>Caenorhabditis</taxon>
    </lineage>
</organism>
<accession>A0A2G5UXV7</accession>
<keyword evidence="2" id="KW-1185">Reference proteome</keyword>
<sequence>MTWQNMPVRLKQKVVDLLDYESRCNLRISSKDDWEVVDSTKFVPEKLKISEIPSDMSEGKSTIRLEIDSFTIWLTGKEDLTKIDRGWNGEISEEFSEIRQENRYEIFQKLLLKFSSRGVIEADTVELNGITCMPPKDLNFKCSSLKMYAILDDYSADWLRKLAPKFEKFKKVAIDCWRDDTEIKTIQSVLETSKSLKLEYDSGITDEQLLKIEAMDLHLLSLNITVDGAKKRVKHFLTHGKMTDILDITFSIPEYFQPIAILPKKTSKLKNSPDTKTEVIITESFLDDLIEIGSHGISN</sequence>
<reference evidence="2" key="1">
    <citation type="submission" date="2017-10" db="EMBL/GenBank/DDBJ databases">
        <title>Rapid genome shrinkage in a self-fertile nematode reveals novel sperm competition proteins.</title>
        <authorList>
            <person name="Yin D."/>
            <person name="Schwarz E.M."/>
            <person name="Thomas C.G."/>
            <person name="Felde R.L."/>
            <person name="Korf I.F."/>
            <person name="Cutter A.D."/>
            <person name="Schartner C.M."/>
            <person name="Ralston E.J."/>
            <person name="Meyer B.J."/>
            <person name="Haag E.S."/>
        </authorList>
    </citation>
    <scope>NUCLEOTIDE SEQUENCE [LARGE SCALE GENOMIC DNA]</scope>
    <source>
        <strain evidence="2">JU1422</strain>
    </source>
</reference>
<name>A0A2G5UXV7_9PELO</name>
<dbReference type="Proteomes" id="UP000230233">
    <property type="component" value="Chromosome II"/>
</dbReference>
<comment type="caution">
    <text evidence="1">The sequence shown here is derived from an EMBL/GenBank/DDBJ whole genome shotgun (WGS) entry which is preliminary data.</text>
</comment>